<dbReference type="Gene3D" id="3.40.50.2300">
    <property type="match status" value="1"/>
</dbReference>
<dbReference type="Gene3D" id="1.10.10.60">
    <property type="entry name" value="Homeodomain-like"/>
    <property type="match status" value="2"/>
</dbReference>
<feature type="modified residue" description="4-aspartylphosphate" evidence="6">
    <location>
        <position position="54"/>
    </location>
</feature>
<keyword evidence="2" id="KW-0805">Transcription regulation</keyword>
<reference evidence="9" key="1">
    <citation type="journal article" date="2022" name="Cell">
        <title>Design, construction, and in vivo augmentation of a complex gut microbiome.</title>
        <authorList>
            <person name="Cheng A.G."/>
            <person name="Ho P.Y."/>
            <person name="Aranda-Diaz A."/>
            <person name="Jain S."/>
            <person name="Yu F.B."/>
            <person name="Meng X."/>
            <person name="Wang M."/>
            <person name="Iakiviak M."/>
            <person name="Nagashima K."/>
            <person name="Zhao A."/>
            <person name="Murugkar P."/>
            <person name="Patil A."/>
            <person name="Atabakhsh K."/>
            <person name="Weakley A."/>
            <person name="Yan J."/>
            <person name="Brumbaugh A.R."/>
            <person name="Higginbottom S."/>
            <person name="Dimas A."/>
            <person name="Shiver A.L."/>
            <person name="Deutschbauer A."/>
            <person name="Neff N."/>
            <person name="Sonnenburg J.L."/>
            <person name="Huang K.C."/>
            <person name="Fischbach M.A."/>
        </authorList>
    </citation>
    <scope>NUCLEOTIDE SEQUENCE</scope>
    <source>
        <strain evidence="9">DSM 19829</strain>
    </source>
</reference>
<evidence type="ECO:0000256" key="5">
    <source>
        <dbReference type="ARBA" id="ARBA00024867"/>
    </source>
</evidence>
<evidence type="ECO:0000313" key="10">
    <source>
        <dbReference type="Proteomes" id="UP001060164"/>
    </source>
</evidence>
<dbReference type="Pfam" id="PF12833">
    <property type="entry name" value="HTH_18"/>
    <property type="match status" value="1"/>
</dbReference>
<accession>A0ABY5VEP4</accession>
<proteinExistence type="predicted"/>
<evidence type="ECO:0000259" key="8">
    <source>
        <dbReference type="PROSITE" id="PS50110"/>
    </source>
</evidence>
<comment type="function">
    <text evidence="5">May play the central regulatory role in sporulation. It may be an element of the effector pathway responsible for the activation of sporulation genes in response to nutritional stress. Spo0A may act in concert with spo0H (a sigma factor) to control the expression of some genes that are critical to the sporulation process.</text>
</comment>
<evidence type="ECO:0000313" key="9">
    <source>
        <dbReference type="EMBL" id="UWP58832.1"/>
    </source>
</evidence>
<keyword evidence="10" id="KW-1185">Reference proteome</keyword>
<keyword evidence="6" id="KW-0597">Phosphoprotein</keyword>
<evidence type="ECO:0000256" key="1">
    <source>
        <dbReference type="ARBA" id="ARBA00018672"/>
    </source>
</evidence>
<dbReference type="InterPro" id="IPR011006">
    <property type="entry name" value="CheY-like_superfamily"/>
</dbReference>
<feature type="domain" description="HTH araC/xylS-type" evidence="7">
    <location>
        <begin position="398"/>
        <end position="496"/>
    </location>
</feature>
<dbReference type="PANTHER" id="PTHR43280">
    <property type="entry name" value="ARAC-FAMILY TRANSCRIPTIONAL REGULATOR"/>
    <property type="match status" value="1"/>
</dbReference>
<organism evidence="9 10">
    <name type="scientific">Ruminococcus gauvreauii</name>
    <dbReference type="NCBI Taxonomy" id="438033"/>
    <lineage>
        <taxon>Bacteria</taxon>
        <taxon>Bacillati</taxon>
        <taxon>Bacillota</taxon>
        <taxon>Clostridia</taxon>
        <taxon>Eubacteriales</taxon>
        <taxon>Oscillospiraceae</taxon>
        <taxon>Ruminococcus</taxon>
    </lineage>
</organism>
<dbReference type="EMBL" id="CP102290">
    <property type="protein sequence ID" value="UWP58832.1"/>
    <property type="molecule type" value="Genomic_DNA"/>
</dbReference>
<evidence type="ECO:0000256" key="6">
    <source>
        <dbReference type="PROSITE-ProRule" id="PRU00169"/>
    </source>
</evidence>
<dbReference type="Pfam" id="PF00072">
    <property type="entry name" value="Response_reg"/>
    <property type="match status" value="1"/>
</dbReference>
<dbReference type="SMART" id="SM00448">
    <property type="entry name" value="REC"/>
    <property type="match status" value="1"/>
</dbReference>
<keyword evidence="4" id="KW-0804">Transcription</keyword>
<dbReference type="Proteomes" id="UP001060164">
    <property type="component" value="Chromosome"/>
</dbReference>
<evidence type="ECO:0000259" key="7">
    <source>
        <dbReference type="PROSITE" id="PS01124"/>
    </source>
</evidence>
<dbReference type="SMART" id="SM00342">
    <property type="entry name" value="HTH_ARAC"/>
    <property type="match status" value="1"/>
</dbReference>
<dbReference type="InterPro" id="IPR009057">
    <property type="entry name" value="Homeodomain-like_sf"/>
</dbReference>
<dbReference type="RefSeq" id="WP_028527415.1">
    <property type="nucleotide sequence ID" value="NZ_CABLBR010000001.1"/>
</dbReference>
<dbReference type="SUPFAM" id="SSF46689">
    <property type="entry name" value="Homeodomain-like"/>
    <property type="match status" value="2"/>
</dbReference>
<dbReference type="PROSITE" id="PS01124">
    <property type="entry name" value="HTH_ARAC_FAMILY_2"/>
    <property type="match status" value="1"/>
</dbReference>
<evidence type="ECO:0000256" key="4">
    <source>
        <dbReference type="ARBA" id="ARBA00023163"/>
    </source>
</evidence>
<protein>
    <recommendedName>
        <fullName evidence="1">Stage 0 sporulation protein A homolog</fullName>
    </recommendedName>
</protein>
<feature type="domain" description="Response regulatory" evidence="8">
    <location>
        <begin position="3"/>
        <end position="119"/>
    </location>
</feature>
<dbReference type="PANTHER" id="PTHR43280:SF2">
    <property type="entry name" value="HTH-TYPE TRANSCRIPTIONAL REGULATOR EXSA"/>
    <property type="match status" value="1"/>
</dbReference>
<gene>
    <name evidence="9" type="ORF">NQ502_15865</name>
</gene>
<dbReference type="CDD" id="cd17536">
    <property type="entry name" value="REC_YesN-like"/>
    <property type="match status" value="1"/>
</dbReference>
<evidence type="ECO:0000256" key="2">
    <source>
        <dbReference type="ARBA" id="ARBA00023015"/>
    </source>
</evidence>
<name>A0ABY5VEP4_9FIRM</name>
<dbReference type="PROSITE" id="PS50110">
    <property type="entry name" value="RESPONSE_REGULATORY"/>
    <property type="match status" value="1"/>
</dbReference>
<sequence>MIRTIIVDDEILSRIGIQSFIDRKEDIEVVGVFGSAEEALEFMQGTPVDVVITDIEMCEMDGLEFIGLIRQEQLADGIIILSCHESFSYAQEAIQKGINSYMIKHSITEDVLIQEVLKVYRETRGTSKRRTETRKSPVEASGVQSDKIYSVCTIKWHNAAAESAAGLTDQTDQIMFLHLLENIAEEHRLYTVFAPHDKNVFLMFQQDKTLTEEARQKEREESLDFIYSSIQNYIAEKMVLGVSSFYTDLTETNAKYDEAMYALNQGFYGADRDVYYYHRSADAKTPDFSMPTYNMLEAGWEETFTAELDCYLQEAKRRNILADHLKTQLVHSIQRILLHILDYYGISESKIAEQGNLRLNSVPIHQAATAAQLRNTIQQQISSFQQQLDAVWNHDDLAEVFCYIDDHLCDRITIEDLTSLSYMSTSTFCKKFKDRTGLTLVQYLNVRRIEKAKIYLSNPKYSLDDVAELTGFTSTNYLVRVFKRITNQTISEYRKHFSIS</sequence>
<keyword evidence="3" id="KW-0238">DNA-binding</keyword>
<dbReference type="InterPro" id="IPR018060">
    <property type="entry name" value="HTH_AraC"/>
</dbReference>
<dbReference type="SUPFAM" id="SSF52172">
    <property type="entry name" value="CheY-like"/>
    <property type="match status" value="1"/>
</dbReference>
<evidence type="ECO:0000256" key="3">
    <source>
        <dbReference type="ARBA" id="ARBA00023125"/>
    </source>
</evidence>
<dbReference type="InterPro" id="IPR001789">
    <property type="entry name" value="Sig_transdc_resp-reg_receiver"/>
</dbReference>